<proteinExistence type="predicted"/>
<accession>A0A1H9KDE4</accession>
<evidence type="ECO:0000313" key="2">
    <source>
        <dbReference type="EMBL" id="SEQ96893.1"/>
    </source>
</evidence>
<evidence type="ECO:0000256" key="1">
    <source>
        <dbReference type="SAM" id="MobiDB-lite"/>
    </source>
</evidence>
<keyword evidence="3" id="KW-1185">Reference proteome</keyword>
<name>A0A1H9KDE4_9ACTN</name>
<reference evidence="2 3" key="1">
    <citation type="submission" date="2016-10" db="EMBL/GenBank/DDBJ databases">
        <authorList>
            <person name="de Groot N.N."/>
        </authorList>
    </citation>
    <scope>NUCLEOTIDE SEQUENCE [LARGE SCALE GENOMIC DNA]</scope>
    <source>
        <strain evidence="2 3">CGMCC 4.3519</strain>
    </source>
</reference>
<dbReference type="AlphaFoldDB" id="A0A1H9KDE4"/>
<feature type="region of interest" description="Disordered" evidence="1">
    <location>
        <begin position="95"/>
        <end position="127"/>
    </location>
</feature>
<protein>
    <submittedName>
        <fullName evidence="2">Uncharacterized protein</fullName>
    </submittedName>
</protein>
<gene>
    <name evidence="2" type="ORF">SAMN05216481_12257</name>
</gene>
<dbReference type="Proteomes" id="UP000199055">
    <property type="component" value="Unassembled WGS sequence"/>
</dbReference>
<evidence type="ECO:0000313" key="3">
    <source>
        <dbReference type="Proteomes" id="UP000199055"/>
    </source>
</evidence>
<dbReference type="EMBL" id="FOET01000022">
    <property type="protein sequence ID" value="SEQ96893.1"/>
    <property type="molecule type" value="Genomic_DNA"/>
</dbReference>
<sequence>MLIRLLLRDPGLPSGILALSEEFQASGWKTGASRLRGVVQRLKKAGHVRHTQAGYGPATGRPRWEFAVYRNPANNPQYVGQGLDAASQVSPMVRKPTRWSRPPTPLGEVGTSPSPTAAPAVTRAPGHRLRRGSASMCFVKREGGFDLGFDLLRGA</sequence>
<organism evidence="2 3">
    <name type="scientific">Streptomyces radiopugnans</name>
    <dbReference type="NCBI Taxonomy" id="403935"/>
    <lineage>
        <taxon>Bacteria</taxon>
        <taxon>Bacillati</taxon>
        <taxon>Actinomycetota</taxon>
        <taxon>Actinomycetes</taxon>
        <taxon>Kitasatosporales</taxon>
        <taxon>Streptomycetaceae</taxon>
        <taxon>Streptomyces</taxon>
    </lineage>
</organism>